<dbReference type="SMART" id="SM00530">
    <property type="entry name" value="HTH_XRE"/>
    <property type="match status" value="1"/>
</dbReference>
<comment type="caution">
    <text evidence="2">The sequence shown here is derived from an EMBL/GenBank/DDBJ whole genome shotgun (WGS) entry which is preliminary data.</text>
</comment>
<proteinExistence type="predicted"/>
<protein>
    <submittedName>
        <fullName evidence="2">Helix-turn-helix transcriptional regulator</fullName>
    </submittedName>
</protein>
<dbReference type="InterPro" id="IPR001387">
    <property type="entry name" value="Cro/C1-type_HTH"/>
</dbReference>
<dbReference type="OrthoDB" id="3831186at2"/>
<dbReference type="CDD" id="cd00093">
    <property type="entry name" value="HTH_XRE"/>
    <property type="match status" value="1"/>
</dbReference>
<evidence type="ECO:0000313" key="4">
    <source>
        <dbReference type="Proteomes" id="UP000305836"/>
    </source>
</evidence>
<dbReference type="InterPro" id="IPR010982">
    <property type="entry name" value="Lambda_DNA-bd_dom_sf"/>
</dbReference>
<sequence>MEPEELDALVAANVRAARARRRLRQEDLADEMGWSRQTVSTVEAGTRRVTLADAVALCAALEIDLRELLLGAPAEALRALGIPPA</sequence>
<dbReference type="RefSeq" id="WP_137253930.1">
    <property type="nucleotide sequence ID" value="NZ_JBHSPQ010000001.1"/>
</dbReference>
<gene>
    <name evidence="3" type="ORF">FDA38_11100</name>
    <name evidence="2" type="ORF">FDA38_12145</name>
</gene>
<organism evidence="2 4">
    <name type="scientific">Kribbella jiaozuonensis</name>
    <dbReference type="NCBI Taxonomy" id="2575441"/>
    <lineage>
        <taxon>Bacteria</taxon>
        <taxon>Bacillati</taxon>
        <taxon>Actinomycetota</taxon>
        <taxon>Actinomycetes</taxon>
        <taxon>Propionibacteriales</taxon>
        <taxon>Kribbellaceae</taxon>
        <taxon>Kribbella</taxon>
    </lineage>
</organism>
<dbReference type="Proteomes" id="UP000305836">
    <property type="component" value="Unassembled WGS sequence"/>
</dbReference>
<accession>A0A4U3LT34</accession>
<name>A0A4U3LT34_9ACTN</name>
<keyword evidence="4" id="KW-1185">Reference proteome</keyword>
<dbReference type="EMBL" id="SZPZ01000002">
    <property type="protein sequence ID" value="TKK79175.1"/>
    <property type="molecule type" value="Genomic_DNA"/>
</dbReference>
<dbReference type="Pfam" id="PF01381">
    <property type="entry name" value="HTH_3"/>
    <property type="match status" value="1"/>
</dbReference>
<dbReference type="Gene3D" id="1.10.260.40">
    <property type="entry name" value="lambda repressor-like DNA-binding domains"/>
    <property type="match status" value="1"/>
</dbReference>
<feature type="domain" description="HTH cro/C1-type" evidence="1">
    <location>
        <begin position="14"/>
        <end position="68"/>
    </location>
</feature>
<evidence type="ECO:0000313" key="3">
    <source>
        <dbReference type="EMBL" id="TKK83245.1"/>
    </source>
</evidence>
<dbReference type="EMBL" id="SZPZ01000001">
    <property type="protein sequence ID" value="TKK83245.1"/>
    <property type="molecule type" value="Genomic_DNA"/>
</dbReference>
<dbReference type="GO" id="GO:0003677">
    <property type="term" value="F:DNA binding"/>
    <property type="evidence" value="ECO:0007669"/>
    <property type="project" value="InterPro"/>
</dbReference>
<dbReference type="PROSITE" id="PS50943">
    <property type="entry name" value="HTH_CROC1"/>
    <property type="match status" value="1"/>
</dbReference>
<reference evidence="2 4" key="1">
    <citation type="submission" date="2019-04" db="EMBL/GenBank/DDBJ databases">
        <title>Kribbella sp. NEAU-THZ 27 nov., a novel actinomycete isolated from soil.</title>
        <authorList>
            <person name="Duan L."/>
        </authorList>
    </citation>
    <scope>NUCLEOTIDE SEQUENCE [LARGE SCALE GENOMIC DNA]</scope>
    <source>
        <strain evidence="2">NEAU-THZ 27</strain>
        <strain evidence="4">NEAU-THZ27</strain>
    </source>
</reference>
<dbReference type="AlphaFoldDB" id="A0A4U3LT34"/>
<evidence type="ECO:0000313" key="2">
    <source>
        <dbReference type="EMBL" id="TKK79175.1"/>
    </source>
</evidence>
<dbReference type="SUPFAM" id="SSF47413">
    <property type="entry name" value="lambda repressor-like DNA-binding domains"/>
    <property type="match status" value="1"/>
</dbReference>
<evidence type="ECO:0000259" key="1">
    <source>
        <dbReference type="PROSITE" id="PS50943"/>
    </source>
</evidence>